<evidence type="ECO:0000256" key="1">
    <source>
        <dbReference type="SAM" id="Phobius"/>
    </source>
</evidence>
<keyword evidence="1" id="KW-0472">Membrane</keyword>
<keyword evidence="1" id="KW-0812">Transmembrane</keyword>
<dbReference type="Proteomes" id="UP000237271">
    <property type="component" value="Unassembled WGS sequence"/>
</dbReference>
<sequence length="84" mass="9363">MASPRRFALPLYAVMLVMICMASFVTSHLELTDGMAELPRQALSTDMNEKATTTMRFLRGGDTNDNVNNEVVGSEERGFQFLDT</sequence>
<dbReference type="AlphaFoldDB" id="A0A2P4YQH4"/>
<keyword evidence="3" id="KW-1185">Reference proteome</keyword>
<gene>
    <name evidence="2" type="ORF">PHPALM_2162</name>
</gene>
<evidence type="ECO:0000313" key="3">
    <source>
        <dbReference type="Proteomes" id="UP000237271"/>
    </source>
</evidence>
<name>A0A2P4YQH4_9STRA</name>
<dbReference type="EMBL" id="NCKW01000753">
    <property type="protein sequence ID" value="POM80050.1"/>
    <property type="molecule type" value="Genomic_DNA"/>
</dbReference>
<organism evidence="2 3">
    <name type="scientific">Phytophthora palmivora</name>
    <dbReference type="NCBI Taxonomy" id="4796"/>
    <lineage>
        <taxon>Eukaryota</taxon>
        <taxon>Sar</taxon>
        <taxon>Stramenopiles</taxon>
        <taxon>Oomycota</taxon>
        <taxon>Peronosporomycetes</taxon>
        <taxon>Peronosporales</taxon>
        <taxon>Peronosporaceae</taxon>
        <taxon>Phytophthora</taxon>
    </lineage>
</organism>
<comment type="caution">
    <text evidence="2">The sequence shown here is derived from an EMBL/GenBank/DDBJ whole genome shotgun (WGS) entry which is preliminary data.</text>
</comment>
<proteinExistence type="predicted"/>
<keyword evidence="1" id="KW-1133">Transmembrane helix</keyword>
<accession>A0A2P4YQH4</accession>
<evidence type="ECO:0000313" key="2">
    <source>
        <dbReference type="EMBL" id="POM80050.1"/>
    </source>
</evidence>
<reference evidence="2 3" key="1">
    <citation type="journal article" date="2017" name="Genome Biol. Evol.">
        <title>Phytophthora megakarya and P. palmivora, closely related causal agents of cacao black pod rot, underwent increases in genome sizes and gene numbers by different mechanisms.</title>
        <authorList>
            <person name="Ali S.S."/>
            <person name="Shao J."/>
            <person name="Lary D.J."/>
            <person name="Kronmiller B."/>
            <person name="Shen D."/>
            <person name="Strem M.D."/>
            <person name="Amoako-Attah I."/>
            <person name="Akrofi A.Y."/>
            <person name="Begoude B.A."/>
            <person name="Ten Hoopen G.M."/>
            <person name="Coulibaly K."/>
            <person name="Kebe B.I."/>
            <person name="Melnick R.L."/>
            <person name="Guiltinan M.J."/>
            <person name="Tyler B.M."/>
            <person name="Meinhardt L.W."/>
            <person name="Bailey B.A."/>
        </authorList>
    </citation>
    <scope>NUCLEOTIDE SEQUENCE [LARGE SCALE GENOMIC DNA]</scope>
    <source>
        <strain evidence="3">sbr112.9</strain>
    </source>
</reference>
<feature type="transmembrane region" description="Helical" evidence="1">
    <location>
        <begin position="7"/>
        <end position="25"/>
    </location>
</feature>
<protein>
    <submittedName>
        <fullName evidence="2">RxLR effector</fullName>
    </submittedName>
</protein>